<evidence type="ECO:0000313" key="3">
    <source>
        <dbReference type="Proteomes" id="UP001595997"/>
    </source>
</evidence>
<evidence type="ECO:0008006" key="4">
    <source>
        <dbReference type="Google" id="ProtNLM"/>
    </source>
</evidence>
<name>A0ABV9AEA9_9ACTN</name>
<dbReference type="RefSeq" id="WP_386452545.1">
    <property type="nucleotide sequence ID" value="NZ_JBHSFH010000017.1"/>
</dbReference>
<dbReference type="SUPFAM" id="SSF140453">
    <property type="entry name" value="EsxAB dimer-like"/>
    <property type="match status" value="1"/>
</dbReference>
<gene>
    <name evidence="2" type="ORF">ACFPA8_26405</name>
</gene>
<comment type="caution">
    <text evidence="2">The sequence shown here is derived from an EMBL/GenBank/DDBJ whole genome shotgun (WGS) entry which is preliminary data.</text>
</comment>
<dbReference type="Gene3D" id="1.20.1260.20">
    <property type="entry name" value="PPE superfamily"/>
    <property type="match status" value="1"/>
</dbReference>
<dbReference type="InterPro" id="IPR036689">
    <property type="entry name" value="ESAT-6-like_sf"/>
</dbReference>
<organism evidence="2 3">
    <name type="scientific">Streptomyces ovatisporus</name>
    <dbReference type="NCBI Taxonomy" id="1128682"/>
    <lineage>
        <taxon>Bacteria</taxon>
        <taxon>Bacillati</taxon>
        <taxon>Actinomycetota</taxon>
        <taxon>Actinomycetes</taxon>
        <taxon>Kitasatosporales</taxon>
        <taxon>Streptomycetaceae</taxon>
        <taxon>Streptomyces</taxon>
    </lineage>
</organism>
<proteinExistence type="predicted"/>
<feature type="region of interest" description="Disordered" evidence="1">
    <location>
        <begin position="152"/>
        <end position="175"/>
    </location>
</feature>
<keyword evidence="3" id="KW-1185">Reference proteome</keyword>
<evidence type="ECO:0000256" key="1">
    <source>
        <dbReference type="SAM" id="MobiDB-lite"/>
    </source>
</evidence>
<feature type="compositionally biased region" description="Gly residues" evidence="1">
    <location>
        <begin position="333"/>
        <end position="376"/>
    </location>
</feature>
<feature type="compositionally biased region" description="Gly residues" evidence="1">
    <location>
        <begin position="297"/>
        <end position="324"/>
    </location>
</feature>
<dbReference type="Proteomes" id="UP001595997">
    <property type="component" value="Unassembled WGS sequence"/>
</dbReference>
<feature type="compositionally biased region" description="Basic and acidic residues" evidence="1">
    <location>
        <begin position="443"/>
        <end position="456"/>
    </location>
</feature>
<feature type="compositionally biased region" description="Polar residues" evidence="1">
    <location>
        <begin position="159"/>
        <end position="168"/>
    </location>
</feature>
<feature type="compositionally biased region" description="Low complexity" evidence="1">
    <location>
        <begin position="226"/>
        <end position="276"/>
    </location>
</feature>
<dbReference type="EMBL" id="JBHSFH010000017">
    <property type="protein sequence ID" value="MFC4497667.1"/>
    <property type="molecule type" value="Genomic_DNA"/>
</dbReference>
<reference evidence="3" key="1">
    <citation type="journal article" date="2019" name="Int. J. Syst. Evol. Microbiol.">
        <title>The Global Catalogue of Microorganisms (GCM) 10K type strain sequencing project: providing services to taxonomists for standard genome sequencing and annotation.</title>
        <authorList>
            <consortium name="The Broad Institute Genomics Platform"/>
            <consortium name="The Broad Institute Genome Sequencing Center for Infectious Disease"/>
            <person name="Wu L."/>
            <person name="Ma J."/>
        </authorList>
    </citation>
    <scope>NUCLEOTIDE SEQUENCE [LARGE SCALE GENOMIC DNA]</scope>
    <source>
        <strain evidence="3">CGMCC 4.7357</strain>
    </source>
</reference>
<accession>A0ABV9AEA9</accession>
<sequence>MGDGLSNFTDTGNMCYAGEVKTAFATAESIDSMKAMLAGAKPDQVIEVAEAWKAIHDHLVSGGGSVKSDFDKAVEHVLQHWEGESAEEFSKKAKKISQSIADCATYASRTSTVMRNAGQQLSDIKPKVDAIEKPSGFGSAMDKLGDGFSRDEDWKGEISGNQGAQQALDNHDGNLSAGKEEQLKAAALMETLALTYTSQAQTMGSWNRKPRPPIHDQRDYPGDPGGVAPVPVPVASEGGSPGAAVSAASRTSSTVGKTTPKSTSPATAATSATGTKVDGISGGTASRPTPGPSTSGPSGGVSGGPSAGGTGPVGAGGVAGGPGYVGQASGKRGVAGVGAGGRAGAGGARGGAGGRVPAGLGAGGRGGAAGGVGNRGGKNAAGRGPLAKARGGVLDTPEQGKGAARQGGQGLHSSRGGAMAGERGRNAGGVMGRGAVAGNNARRTQDKNDQGERPDYLVEDEETWMPERRDVAPPSIG</sequence>
<evidence type="ECO:0000313" key="2">
    <source>
        <dbReference type="EMBL" id="MFC4497667.1"/>
    </source>
</evidence>
<feature type="compositionally biased region" description="Low complexity" evidence="1">
    <location>
        <begin position="283"/>
        <end position="296"/>
    </location>
</feature>
<protein>
    <recommendedName>
        <fullName evidence="4">PPE family domain-containing protein</fullName>
    </recommendedName>
</protein>
<feature type="compositionally biased region" description="Low complexity" evidence="1">
    <location>
        <begin position="433"/>
        <end position="442"/>
    </location>
</feature>
<feature type="region of interest" description="Disordered" evidence="1">
    <location>
        <begin position="200"/>
        <end position="477"/>
    </location>
</feature>
<dbReference type="InterPro" id="IPR038332">
    <property type="entry name" value="PPE_sf"/>
</dbReference>